<organism evidence="1 2">
    <name type="scientific">Gimesia chilikensis</name>
    <dbReference type="NCBI Taxonomy" id="2605989"/>
    <lineage>
        <taxon>Bacteria</taxon>
        <taxon>Pseudomonadati</taxon>
        <taxon>Planctomycetota</taxon>
        <taxon>Planctomycetia</taxon>
        <taxon>Planctomycetales</taxon>
        <taxon>Planctomycetaceae</taxon>
        <taxon>Gimesia</taxon>
    </lineage>
</organism>
<dbReference type="AlphaFoldDB" id="A0A517PSZ4"/>
<evidence type="ECO:0000313" key="2">
    <source>
        <dbReference type="Proteomes" id="UP000320421"/>
    </source>
</evidence>
<dbReference type="Proteomes" id="UP000320421">
    <property type="component" value="Chromosome"/>
</dbReference>
<keyword evidence="2" id="KW-1185">Reference proteome</keyword>
<name>A0A517PSZ4_9PLAN</name>
<protein>
    <submittedName>
        <fullName evidence="1">Uncharacterized protein</fullName>
    </submittedName>
</protein>
<dbReference type="EMBL" id="CP036266">
    <property type="protein sequence ID" value="QDT22490.1"/>
    <property type="molecule type" value="Genomic_DNA"/>
</dbReference>
<evidence type="ECO:0000313" key="1">
    <source>
        <dbReference type="EMBL" id="QDT22490.1"/>
    </source>
</evidence>
<gene>
    <name evidence="1" type="ORF">HG66A1_42980</name>
</gene>
<proteinExistence type="predicted"/>
<accession>A0A517PSZ4</accession>
<reference evidence="1 2" key="1">
    <citation type="submission" date="2019-02" db="EMBL/GenBank/DDBJ databases">
        <title>Deep-cultivation of Planctomycetes and their phenomic and genomic characterization uncovers novel biology.</title>
        <authorList>
            <person name="Wiegand S."/>
            <person name="Jogler M."/>
            <person name="Boedeker C."/>
            <person name="Pinto D."/>
            <person name="Vollmers J."/>
            <person name="Rivas-Marin E."/>
            <person name="Kohn T."/>
            <person name="Peeters S.H."/>
            <person name="Heuer A."/>
            <person name="Rast P."/>
            <person name="Oberbeckmann S."/>
            <person name="Bunk B."/>
            <person name="Jeske O."/>
            <person name="Meyerdierks A."/>
            <person name="Storesund J.E."/>
            <person name="Kallscheuer N."/>
            <person name="Luecker S."/>
            <person name="Lage O.M."/>
            <person name="Pohl T."/>
            <person name="Merkel B.J."/>
            <person name="Hornburger P."/>
            <person name="Mueller R.-W."/>
            <person name="Bruemmer F."/>
            <person name="Labrenz M."/>
            <person name="Spormann A.M."/>
            <person name="Op den Camp H."/>
            <person name="Overmann J."/>
            <person name="Amann R."/>
            <person name="Jetten M.S.M."/>
            <person name="Mascher T."/>
            <person name="Medema M.H."/>
            <person name="Devos D.P."/>
            <person name="Kaster A.-K."/>
            <person name="Ovreas L."/>
            <person name="Rohde M."/>
            <person name="Galperin M.Y."/>
            <person name="Jogler C."/>
        </authorList>
    </citation>
    <scope>NUCLEOTIDE SEQUENCE [LARGE SCALE GENOMIC DNA]</scope>
    <source>
        <strain evidence="1 2">HG66A1</strain>
    </source>
</reference>
<sequence length="592" mass="67153">MIWNTEDTPERETARQELYKDENHRLWPFSLLCSLEKSIDQTMWLSESIKPLFPKFEEGQQFHKNQLAPAIIRFRLRQMLHDKNATWSDSDLVLLEKLLADEVARTHLLGPENIRPLHQGMTPGKILEAAKELTTLANKVEPRKRFEVKFPLTGTQGTLSSCIVTLIERPQFLSTDQYVIYAPWSHLVLTNKDDTKGLNDIAEYLIEKHGLNKKQKHCVLIEFNILTRSQYNKNSTDETIYNLTPYLFDFKGSSLSLSVALAIYCVANKRALRPLIATGEVKLDDTDKELIICEVVGQEKKCPAILQYSNCWNHSHSVLLPTAWKDKQDARNLAAELEKKVDFFGDDFEGLITDSLLITDGFDDLRESYAGESFSVDSTPKLPTDSKDLANGFVTEDLQTIPEELKDSENILGSWFNLNDNKTERPFYKIMIPFGESTVEIADFIEFQLVTKWKAVANEKGWDDQAKLDQPVVMKIDFDQLPESPDAGAAQLADCVVSEHYISPAAIDLALQTPRKLIIVVYDSKGGLSLGEDQQRFSQKLELMKLLQANKGSHVIIAICDDGIISQFWDDSEQLQAAIDFDVDNLIKETSA</sequence>